<name>A0A1G6XSL9_9BACT</name>
<dbReference type="AlphaFoldDB" id="A0A1G6XSL9"/>
<dbReference type="SUPFAM" id="SSF53146">
    <property type="entry name" value="Nitrogenase accessory factor-like"/>
    <property type="match status" value="1"/>
</dbReference>
<dbReference type="EMBL" id="FNAQ01000001">
    <property type="protein sequence ID" value="SDD80713.1"/>
    <property type="molecule type" value="Genomic_DNA"/>
</dbReference>
<gene>
    <name evidence="1" type="ORF">SAMN05661003_101363</name>
</gene>
<keyword evidence="2" id="KW-1185">Reference proteome</keyword>
<evidence type="ECO:0000313" key="1">
    <source>
        <dbReference type="EMBL" id="SDD80713.1"/>
    </source>
</evidence>
<organism evidence="1 2">
    <name type="scientific">Desulfuromonas thiophila</name>
    <dbReference type="NCBI Taxonomy" id="57664"/>
    <lineage>
        <taxon>Bacteria</taxon>
        <taxon>Pseudomonadati</taxon>
        <taxon>Thermodesulfobacteriota</taxon>
        <taxon>Desulfuromonadia</taxon>
        <taxon>Desulfuromonadales</taxon>
        <taxon>Desulfuromonadaceae</taxon>
        <taxon>Desulfuromonas</taxon>
    </lineage>
</organism>
<dbReference type="InterPro" id="IPR036105">
    <property type="entry name" value="DiNase_FeMo-co_biosyn_sf"/>
</dbReference>
<proteinExistence type="predicted"/>
<protein>
    <submittedName>
        <fullName evidence="1">Dinitrogenase iron-molybdenum cofactor</fullName>
    </submittedName>
</protein>
<dbReference type="Proteomes" id="UP000243205">
    <property type="component" value="Unassembled WGS sequence"/>
</dbReference>
<dbReference type="STRING" id="57664.SAMN05661003_101363"/>
<evidence type="ECO:0000313" key="2">
    <source>
        <dbReference type="Proteomes" id="UP000243205"/>
    </source>
</evidence>
<reference evidence="2" key="1">
    <citation type="submission" date="2016-10" db="EMBL/GenBank/DDBJ databases">
        <authorList>
            <person name="Varghese N."/>
            <person name="Submissions S."/>
        </authorList>
    </citation>
    <scope>NUCLEOTIDE SEQUENCE [LARGE SCALE GENOMIC DNA]</scope>
    <source>
        <strain evidence="2">DSM 8987</strain>
    </source>
</reference>
<accession>A0A1G6XSL9</accession>
<dbReference type="Gene3D" id="3.30.420.130">
    <property type="entry name" value="Dinitrogenase iron-molybdenum cofactor biosynthesis domain"/>
    <property type="match status" value="1"/>
</dbReference>
<sequence>MCIAITTWNGRVAPVFDVAGSAELCQHSPAGLKRQILPLPAGNGLEKLALLRRQGVRLLICGAISRPLYQAACAQGIEVIPFVAGALEDILHDWQQGCLQQRARTMPGCRRGRCCQRRGRTLTSPAAGPEMPEP</sequence>